<dbReference type="RefSeq" id="WP_166523126.1">
    <property type="nucleotide sequence ID" value="NZ_JAAABI010000002.1"/>
</dbReference>
<dbReference type="InterPro" id="IPR013762">
    <property type="entry name" value="Integrase-like_cat_sf"/>
</dbReference>
<keyword evidence="1" id="KW-0238">DNA-binding</keyword>
<dbReference type="Pfam" id="PF13102">
    <property type="entry name" value="Phage_int_SAM_5"/>
    <property type="match status" value="1"/>
</dbReference>
<evidence type="ECO:0000313" key="5">
    <source>
        <dbReference type="Proteomes" id="UP000667650"/>
    </source>
</evidence>
<keyword evidence="2" id="KW-0233">DNA recombination</keyword>
<evidence type="ECO:0000313" key="4">
    <source>
        <dbReference type="EMBL" id="NAY91719.1"/>
    </source>
</evidence>
<evidence type="ECO:0000259" key="3">
    <source>
        <dbReference type="Pfam" id="PF13102"/>
    </source>
</evidence>
<dbReference type="InterPro" id="IPR011010">
    <property type="entry name" value="DNA_brk_join_enz"/>
</dbReference>
<sequence>MASINFLYRSTKDSSTLTLRLLFGNKQIGARTKHLVSKEYWEKYHDAKRLKDAELKRFQARTRNELHKLENYVLNEFHKYPQEQVDKEWLKRTIYEYYNPQQQNSVVSHELIKNLDSYLELKRHDLQLSTKKKYRVVKQMLLRFEKEKGKKLLITDINLDFKKEFEASCFEQQYSQNTIAKAFKIVKTICRHAKKRGIQLNPEIDEVRLREVSAEKVFLTPEDLAKIASLDKVPEYLENARDWLLISCYTGQRVSDFMRFNTSMITQATDRKGKKVQLLEFVQSKTKSPIALPLDKVVLDILNKRNGNFPRPIADQVYNRFIKDVCLSAGLTYKIRGSKKILVSKSPKRWRKEVGEFEKWELVTSHIGRRSFATMHYGKVPTSFLTHITGHKTEEMFLKYMGKNKKDIALELVDYFQL</sequence>
<dbReference type="EMBL" id="JAAABI010000002">
    <property type="protein sequence ID" value="NAY91719.1"/>
    <property type="molecule type" value="Genomic_DNA"/>
</dbReference>
<dbReference type="GO" id="GO:0003677">
    <property type="term" value="F:DNA binding"/>
    <property type="evidence" value="ECO:0007669"/>
    <property type="project" value="UniProtKB-KW"/>
</dbReference>
<evidence type="ECO:0000256" key="1">
    <source>
        <dbReference type="ARBA" id="ARBA00023125"/>
    </source>
</evidence>
<feature type="domain" description="Phage integrase SAM-like" evidence="3">
    <location>
        <begin position="111"/>
        <end position="198"/>
    </location>
</feature>
<dbReference type="Gene3D" id="1.10.150.130">
    <property type="match status" value="1"/>
</dbReference>
<dbReference type="Gene3D" id="1.10.443.10">
    <property type="entry name" value="Intergrase catalytic core"/>
    <property type="match status" value="1"/>
</dbReference>
<dbReference type="Proteomes" id="UP000667650">
    <property type="component" value="Unassembled WGS sequence"/>
</dbReference>
<organism evidence="4 5">
    <name type="scientific">Flagellimonas ochracea</name>
    <dbReference type="NCBI Taxonomy" id="2696472"/>
    <lineage>
        <taxon>Bacteria</taxon>
        <taxon>Pseudomonadati</taxon>
        <taxon>Bacteroidota</taxon>
        <taxon>Flavobacteriia</taxon>
        <taxon>Flavobacteriales</taxon>
        <taxon>Flavobacteriaceae</taxon>
        <taxon>Flagellimonas</taxon>
    </lineage>
</organism>
<gene>
    <name evidence="4" type="ORF">GTQ34_07310</name>
</gene>
<keyword evidence="5" id="KW-1185">Reference proteome</keyword>
<accession>A0A964WXL5</accession>
<proteinExistence type="predicted"/>
<dbReference type="SUPFAM" id="SSF56349">
    <property type="entry name" value="DNA breaking-rejoining enzymes"/>
    <property type="match status" value="1"/>
</dbReference>
<protein>
    <recommendedName>
        <fullName evidence="3">Phage integrase SAM-like domain-containing protein</fullName>
    </recommendedName>
</protein>
<evidence type="ECO:0000256" key="2">
    <source>
        <dbReference type="ARBA" id="ARBA00023172"/>
    </source>
</evidence>
<dbReference type="InterPro" id="IPR025269">
    <property type="entry name" value="SAM-like_dom"/>
</dbReference>
<dbReference type="GO" id="GO:0006310">
    <property type="term" value="P:DNA recombination"/>
    <property type="evidence" value="ECO:0007669"/>
    <property type="project" value="UniProtKB-KW"/>
</dbReference>
<dbReference type="InterPro" id="IPR010998">
    <property type="entry name" value="Integrase_recombinase_N"/>
</dbReference>
<dbReference type="AlphaFoldDB" id="A0A964WXL5"/>
<name>A0A964WXL5_9FLAO</name>
<dbReference type="GO" id="GO:0015074">
    <property type="term" value="P:DNA integration"/>
    <property type="evidence" value="ECO:0007669"/>
    <property type="project" value="InterPro"/>
</dbReference>
<reference evidence="4" key="1">
    <citation type="submission" date="2020-01" db="EMBL/GenBank/DDBJ databases">
        <title>Muricauda ochracea sp. nov., isolated from a tidal flat of Garorim bay in Korea.</title>
        <authorList>
            <person name="Kim D."/>
            <person name="Yoo Y."/>
            <person name="Kim J.-J."/>
        </authorList>
    </citation>
    <scope>NUCLEOTIDE SEQUENCE</scope>
    <source>
        <strain evidence="4">JGD-17</strain>
    </source>
</reference>
<comment type="caution">
    <text evidence="4">The sequence shown here is derived from an EMBL/GenBank/DDBJ whole genome shotgun (WGS) entry which is preliminary data.</text>
</comment>